<dbReference type="PANTHER" id="PTHR47429">
    <property type="entry name" value="PROTEIN TWIN LOV 1"/>
    <property type="match status" value="1"/>
</dbReference>
<name>A0A0A7PNI2_9SPHN</name>
<dbReference type="PROSITE" id="PS50043">
    <property type="entry name" value="HTH_LUXR_2"/>
    <property type="match status" value="1"/>
</dbReference>
<dbReference type="CDD" id="cd00130">
    <property type="entry name" value="PAS"/>
    <property type="match status" value="1"/>
</dbReference>
<keyword evidence="2" id="KW-0288">FMN</keyword>
<dbReference type="PRINTS" id="PR00038">
    <property type="entry name" value="HTHLUXR"/>
</dbReference>
<evidence type="ECO:0000256" key="1">
    <source>
        <dbReference type="ARBA" id="ARBA00022630"/>
    </source>
</evidence>
<sequence length="221" mass="24557">MHERVRMAQHVPWGMWFPLSARFVFSMSLKAMIATSPIAAVISNPQLPDNPIVECNDAFVALTGYGAAEIIGHNCRFLTGPDTEPELSEMLRASIRDRRPVLVEILNYKKDGSPFRNAVLVAPIFGSDGELEYFLGSQMEVGDDAVRLTERRALALQAVERLSPRQREVLILMARGHLNKQISFELGLSERTVKMHRAALLRSLGVETTADAIRLAVEAGF</sequence>
<evidence type="ECO:0000259" key="4">
    <source>
        <dbReference type="PROSITE" id="PS50043"/>
    </source>
</evidence>
<dbReference type="NCBIfam" id="TIGR00229">
    <property type="entry name" value="sensory_box"/>
    <property type="match status" value="1"/>
</dbReference>
<dbReference type="HOGENOM" id="CLU_1239118_0_0_5"/>
<dbReference type="Gene3D" id="1.10.10.10">
    <property type="entry name" value="Winged helix-like DNA-binding domain superfamily/Winged helix DNA-binding domain"/>
    <property type="match status" value="1"/>
</dbReference>
<gene>
    <name evidence="6" type="ORF">SKP52_12945</name>
</gene>
<keyword evidence="7" id="KW-1185">Reference proteome</keyword>
<dbReference type="STRING" id="1515612.SKP52_12945"/>
<dbReference type="AlphaFoldDB" id="A0A0A7PNI2"/>
<proteinExistence type="predicted"/>
<evidence type="ECO:0000259" key="5">
    <source>
        <dbReference type="PROSITE" id="PS50112"/>
    </source>
</evidence>
<evidence type="ECO:0000313" key="7">
    <source>
        <dbReference type="Proteomes" id="UP000030907"/>
    </source>
</evidence>
<dbReference type="SMART" id="SM00421">
    <property type="entry name" value="HTH_LUXR"/>
    <property type="match status" value="1"/>
</dbReference>
<dbReference type="SUPFAM" id="SSF55785">
    <property type="entry name" value="PYP-like sensor domain (PAS domain)"/>
    <property type="match status" value="1"/>
</dbReference>
<evidence type="ECO:0000256" key="3">
    <source>
        <dbReference type="ARBA" id="ARBA00022991"/>
    </source>
</evidence>
<feature type="domain" description="PAS" evidence="5">
    <location>
        <begin position="49"/>
        <end position="98"/>
    </location>
</feature>
<evidence type="ECO:0000313" key="6">
    <source>
        <dbReference type="EMBL" id="AJA09477.1"/>
    </source>
</evidence>
<dbReference type="Pfam" id="PF00196">
    <property type="entry name" value="GerE"/>
    <property type="match status" value="1"/>
</dbReference>
<dbReference type="EMBL" id="CP009122">
    <property type="protein sequence ID" value="AJA09477.1"/>
    <property type="molecule type" value="Genomic_DNA"/>
</dbReference>
<dbReference type="Gene3D" id="3.30.450.20">
    <property type="entry name" value="PAS domain"/>
    <property type="match status" value="1"/>
</dbReference>
<dbReference type="KEGG" id="sphk:SKP52_12945"/>
<evidence type="ECO:0000256" key="2">
    <source>
        <dbReference type="ARBA" id="ARBA00022643"/>
    </source>
</evidence>
<dbReference type="Pfam" id="PF13426">
    <property type="entry name" value="PAS_9"/>
    <property type="match status" value="1"/>
</dbReference>
<dbReference type="CDD" id="cd06170">
    <property type="entry name" value="LuxR_C_like"/>
    <property type="match status" value="1"/>
</dbReference>
<keyword evidence="3" id="KW-0157">Chromophore</keyword>
<feature type="domain" description="HTH luxR-type" evidence="4">
    <location>
        <begin position="155"/>
        <end position="220"/>
    </location>
</feature>
<dbReference type="InterPro" id="IPR000792">
    <property type="entry name" value="Tscrpt_reg_LuxR_C"/>
</dbReference>
<dbReference type="PROSITE" id="PS50112">
    <property type="entry name" value="PAS"/>
    <property type="match status" value="1"/>
</dbReference>
<dbReference type="SMART" id="SM00091">
    <property type="entry name" value="PAS"/>
    <property type="match status" value="1"/>
</dbReference>
<dbReference type="GO" id="GO:0003677">
    <property type="term" value="F:DNA binding"/>
    <property type="evidence" value="ECO:0007669"/>
    <property type="project" value="InterPro"/>
</dbReference>
<protein>
    <submittedName>
        <fullName evidence="6">LuxR family transcriptional regulator</fullName>
    </submittedName>
</protein>
<dbReference type="GO" id="GO:0006355">
    <property type="term" value="P:regulation of DNA-templated transcription"/>
    <property type="evidence" value="ECO:0007669"/>
    <property type="project" value="InterPro"/>
</dbReference>
<reference evidence="6 7" key="1">
    <citation type="journal article" date="2015" name="Int. J. Syst. Evol. Microbiol.">
        <title>Description of Sphingopyxis fribergensis sp. nov. - a soil bacterium with the ability to degrade styrene and phenylacetic acid.</title>
        <authorList>
            <person name="Oelschlagel M."/>
            <person name="Ruckert C."/>
            <person name="Kalinowski J."/>
            <person name="Schmidt G."/>
            <person name="Schlomann M."/>
            <person name="Tischler D."/>
        </authorList>
    </citation>
    <scope>NUCLEOTIDE SEQUENCE [LARGE SCALE GENOMIC DNA]</scope>
    <source>
        <strain evidence="6 7">Kp5.2</strain>
    </source>
</reference>
<dbReference type="Proteomes" id="UP000030907">
    <property type="component" value="Chromosome"/>
</dbReference>
<organism evidence="6 7">
    <name type="scientific">Sphingopyxis fribergensis</name>
    <dbReference type="NCBI Taxonomy" id="1515612"/>
    <lineage>
        <taxon>Bacteria</taxon>
        <taxon>Pseudomonadati</taxon>
        <taxon>Pseudomonadota</taxon>
        <taxon>Alphaproteobacteria</taxon>
        <taxon>Sphingomonadales</taxon>
        <taxon>Sphingomonadaceae</taxon>
        <taxon>Sphingopyxis</taxon>
    </lineage>
</organism>
<accession>A0A0A7PNI2</accession>
<dbReference type="InterPro" id="IPR036388">
    <property type="entry name" value="WH-like_DNA-bd_sf"/>
</dbReference>
<dbReference type="PANTHER" id="PTHR47429:SF2">
    <property type="entry name" value="PROTEIN TWIN LOV 1"/>
    <property type="match status" value="1"/>
</dbReference>
<keyword evidence="1" id="KW-0285">Flavoprotein</keyword>
<dbReference type="InterPro" id="IPR035965">
    <property type="entry name" value="PAS-like_dom_sf"/>
</dbReference>
<dbReference type="InterPro" id="IPR016032">
    <property type="entry name" value="Sig_transdc_resp-reg_C-effctor"/>
</dbReference>
<dbReference type="SUPFAM" id="SSF46894">
    <property type="entry name" value="C-terminal effector domain of the bipartite response regulators"/>
    <property type="match status" value="1"/>
</dbReference>
<dbReference type="InterPro" id="IPR000014">
    <property type="entry name" value="PAS"/>
</dbReference>